<evidence type="ECO:0000313" key="14">
    <source>
        <dbReference type="EMBL" id="TDP40737.1"/>
    </source>
</evidence>
<dbReference type="Proteomes" id="UP000295531">
    <property type="component" value="Unassembled WGS sequence"/>
</dbReference>
<feature type="domain" description="Aminotransferase class I/classII large" evidence="13">
    <location>
        <begin position="28"/>
        <end position="361"/>
    </location>
</feature>
<protein>
    <recommendedName>
        <fullName evidence="5">8-amino-7-oxononanoate synthase</fullName>
        <ecNumber evidence="5">2.3.1.47</ecNumber>
    </recommendedName>
    <alternativeName>
        <fullName evidence="9">7-keto-8-amino-pelargonic acid synthase</fullName>
    </alternativeName>
    <alternativeName>
        <fullName evidence="10">8-amino-7-ketopelargonate synthase</fullName>
    </alternativeName>
</protein>
<dbReference type="Pfam" id="PF00155">
    <property type="entry name" value="Aminotran_1_2"/>
    <property type="match status" value="1"/>
</dbReference>
<evidence type="ECO:0000256" key="5">
    <source>
        <dbReference type="ARBA" id="ARBA00013187"/>
    </source>
</evidence>
<dbReference type="InterPro" id="IPR015421">
    <property type="entry name" value="PyrdxlP-dep_Trfase_major"/>
</dbReference>
<dbReference type="GO" id="GO:0008710">
    <property type="term" value="F:8-amino-7-oxononanoate synthase activity"/>
    <property type="evidence" value="ECO:0007669"/>
    <property type="project" value="UniProtKB-EC"/>
</dbReference>
<proteinExistence type="inferred from homology"/>
<reference evidence="14 15" key="1">
    <citation type="submission" date="2019-03" db="EMBL/GenBank/DDBJ databases">
        <title>Freshwater and sediment microbial communities from various areas in North America, analyzing microbe dynamics in response to fracking.</title>
        <authorList>
            <person name="Lamendella R."/>
        </authorList>
    </citation>
    <scope>NUCLEOTIDE SEQUENCE [LARGE SCALE GENOMIC DNA]</scope>
    <source>
        <strain evidence="14 15">18_TX</strain>
    </source>
</reference>
<evidence type="ECO:0000256" key="6">
    <source>
        <dbReference type="ARBA" id="ARBA00022679"/>
    </source>
</evidence>
<dbReference type="SUPFAM" id="SSF53383">
    <property type="entry name" value="PLP-dependent transferases"/>
    <property type="match status" value="1"/>
</dbReference>
<evidence type="ECO:0000256" key="8">
    <source>
        <dbReference type="ARBA" id="ARBA00022898"/>
    </source>
</evidence>
<dbReference type="EMBL" id="SNXI01000001">
    <property type="protein sequence ID" value="TDP40737.1"/>
    <property type="molecule type" value="Genomic_DNA"/>
</dbReference>
<dbReference type="GO" id="GO:0009102">
    <property type="term" value="P:biotin biosynthetic process"/>
    <property type="evidence" value="ECO:0007669"/>
    <property type="project" value="UniProtKB-KW"/>
</dbReference>
<evidence type="ECO:0000256" key="9">
    <source>
        <dbReference type="ARBA" id="ARBA00032610"/>
    </source>
</evidence>
<accession>A0A4R6PRJ5</accession>
<evidence type="ECO:0000256" key="7">
    <source>
        <dbReference type="ARBA" id="ARBA00022756"/>
    </source>
</evidence>
<dbReference type="InterPro" id="IPR050087">
    <property type="entry name" value="AON_synthase_class-II"/>
</dbReference>
<keyword evidence="8 12" id="KW-0663">Pyridoxal phosphate</keyword>
<keyword evidence="7" id="KW-0093">Biotin biosynthesis</keyword>
<dbReference type="PROSITE" id="PS00599">
    <property type="entry name" value="AA_TRANSFER_CLASS_2"/>
    <property type="match status" value="1"/>
</dbReference>
<dbReference type="PANTHER" id="PTHR13693">
    <property type="entry name" value="CLASS II AMINOTRANSFERASE/8-AMINO-7-OXONONANOATE SYNTHASE"/>
    <property type="match status" value="1"/>
</dbReference>
<dbReference type="EC" id="2.3.1.47" evidence="5"/>
<evidence type="ECO:0000313" key="15">
    <source>
        <dbReference type="Proteomes" id="UP000295531"/>
    </source>
</evidence>
<evidence type="ECO:0000259" key="13">
    <source>
        <dbReference type="Pfam" id="PF00155"/>
    </source>
</evidence>
<evidence type="ECO:0000256" key="2">
    <source>
        <dbReference type="ARBA" id="ARBA00004746"/>
    </source>
</evidence>
<organism evidence="14 15">
    <name type="scientific">Idiomarina aquatica</name>
    <dbReference type="NCBI Taxonomy" id="1327752"/>
    <lineage>
        <taxon>Bacteria</taxon>
        <taxon>Pseudomonadati</taxon>
        <taxon>Pseudomonadota</taxon>
        <taxon>Gammaproteobacteria</taxon>
        <taxon>Alteromonadales</taxon>
        <taxon>Idiomarinaceae</taxon>
        <taxon>Idiomarina</taxon>
    </lineage>
</organism>
<dbReference type="InterPro" id="IPR001917">
    <property type="entry name" value="Aminotrans_II_pyridoxalP_BS"/>
</dbReference>
<evidence type="ECO:0000256" key="4">
    <source>
        <dbReference type="ARBA" id="ARBA00011738"/>
    </source>
</evidence>
<keyword evidence="6" id="KW-0808">Transferase</keyword>
<dbReference type="PANTHER" id="PTHR13693:SF100">
    <property type="entry name" value="8-AMINO-7-OXONONANOATE SYNTHASE"/>
    <property type="match status" value="1"/>
</dbReference>
<comment type="catalytic activity">
    <reaction evidence="11">
        <text>6-carboxyhexanoyl-[ACP] + L-alanine + H(+) = (8S)-8-amino-7-oxononanoate + holo-[ACP] + CO2</text>
        <dbReference type="Rhea" id="RHEA:42288"/>
        <dbReference type="Rhea" id="RHEA-COMP:9685"/>
        <dbReference type="Rhea" id="RHEA-COMP:9955"/>
        <dbReference type="ChEBI" id="CHEBI:15378"/>
        <dbReference type="ChEBI" id="CHEBI:16526"/>
        <dbReference type="ChEBI" id="CHEBI:57972"/>
        <dbReference type="ChEBI" id="CHEBI:64479"/>
        <dbReference type="ChEBI" id="CHEBI:78846"/>
        <dbReference type="ChEBI" id="CHEBI:149468"/>
        <dbReference type="EC" id="2.3.1.47"/>
    </reaction>
</comment>
<comment type="subunit">
    <text evidence="4">Homodimer.</text>
</comment>
<dbReference type="GO" id="GO:0030170">
    <property type="term" value="F:pyridoxal phosphate binding"/>
    <property type="evidence" value="ECO:0007669"/>
    <property type="project" value="InterPro"/>
</dbReference>
<evidence type="ECO:0000256" key="11">
    <source>
        <dbReference type="ARBA" id="ARBA00047715"/>
    </source>
</evidence>
<dbReference type="AlphaFoldDB" id="A0A4R6PRJ5"/>
<comment type="cofactor">
    <cofactor evidence="1 12">
        <name>pyridoxal 5'-phosphate</name>
        <dbReference type="ChEBI" id="CHEBI:597326"/>
    </cofactor>
</comment>
<dbReference type="InterPro" id="IPR015424">
    <property type="entry name" value="PyrdxlP-dep_Trfase"/>
</dbReference>
<dbReference type="InterPro" id="IPR015422">
    <property type="entry name" value="PyrdxlP-dep_Trfase_small"/>
</dbReference>
<gene>
    <name evidence="14" type="ORF">DEU29_101287</name>
</gene>
<evidence type="ECO:0000256" key="3">
    <source>
        <dbReference type="ARBA" id="ARBA00010008"/>
    </source>
</evidence>
<dbReference type="Gene3D" id="3.90.1150.10">
    <property type="entry name" value="Aspartate Aminotransferase, domain 1"/>
    <property type="match status" value="1"/>
</dbReference>
<dbReference type="Gene3D" id="3.40.640.10">
    <property type="entry name" value="Type I PLP-dependent aspartate aminotransferase-like (Major domain)"/>
    <property type="match status" value="1"/>
</dbReference>
<evidence type="ECO:0000256" key="1">
    <source>
        <dbReference type="ARBA" id="ARBA00001933"/>
    </source>
</evidence>
<evidence type="ECO:0000256" key="12">
    <source>
        <dbReference type="RuleBase" id="RU003693"/>
    </source>
</evidence>
<keyword evidence="15" id="KW-1185">Reference proteome</keyword>
<name>A0A4R6PRJ5_9GAMM</name>
<comment type="caution">
    <text evidence="14">The sequence shown here is derived from an EMBL/GenBank/DDBJ whole genome shotgun (WGS) entry which is preliminary data.</text>
</comment>
<dbReference type="InterPro" id="IPR004839">
    <property type="entry name" value="Aminotransferase_I/II_large"/>
</dbReference>
<sequence>MTRLDERRESSRFRRRQTRTATAIEQQFASNDYLSLSQHPHVLKAAKDALDRWGFGSGGSPLLSGYSNAHRELEEALAEWLDVEAVVLFNSGFAANHGTISTLIQTGTIYFDRLSHASLIDGIRSTKRRFKRFEHNRIADLSAELTPTAEDWVVSEGTFSMDGDRIPEQELRELQQHSKVSVLLDDAHGLGVWGEQGLASYGALRDNIRLLTGTFGKAFGASGAFVAGSGDDIEELIQFCREYIYSTAFPPAQAAAIQAALTVIRSDEGAELRARLAHNIDNFKGQLQQRQLNLIASDSPIQSWVVGDDQLVMLLKQQLQQAGFAVSAVRPPTVPEGSARIRFSLQAQHQPQHIDALCQQLDKLS</sequence>
<comment type="pathway">
    <text evidence="2">Cofactor biosynthesis; biotin biosynthesis.</text>
</comment>
<evidence type="ECO:0000256" key="10">
    <source>
        <dbReference type="ARBA" id="ARBA00033381"/>
    </source>
</evidence>
<comment type="similarity">
    <text evidence="3">Belongs to the class-II pyridoxal-phosphate-dependent aminotransferase family. BioF subfamily.</text>
</comment>